<feature type="region of interest" description="Disordered" evidence="14">
    <location>
        <begin position="1"/>
        <end position="75"/>
    </location>
</feature>
<evidence type="ECO:0000256" key="5">
    <source>
        <dbReference type="ARBA" id="ARBA00022927"/>
    </source>
</evidence>
<evidence type="ECO:0000313" key="17">
    <source>
        <dbReference type="Proteomes" id="UP000275078"/>
    </source>
</evidence>
<comment type="subcellular location">
    <subcellularLocation>
        <location evidence="12">Peroxisome membrane</location>
    </subcellularLocation>
</comment>
<comment type="similarity">
    <text evidence="1">Belongs to the peroxin-13 family.</text>
</comment>
<reference evidence="16 17" key="1">
    <citation type="journal article" date="2018" name="Nat. Ecol. Evol.">
        <title>Pezizomycetes genomes reveal the molecular basis of ectomycorrhizal truffle lifestyle.</title>
        <authorList>
            <person name="Murat C."/>
            <person name="Payen T."/>
            <person name="Noel B."/>
            <person name="Kuo A."/>
            <person name="Morin E."/>
            <person name="Chen J."/>
            <person name="Kohler A."/>
            <person name="Krizsan K."/>
            <person name="Balestrini R."/>
            <person name="Da Silva C."/>
            <person name="Montanini B."/>
            <person name="Hainaut M."/>
            <person name="Levati E."/>
            <person name="Barry K.W."/>
            <person name="Belfiori B."/>
            <person name="Cichocki N."/>
            <person name="Clum A."/>
            <person name="Dockter R.B."/>
            <person name="Fauchery L."/>
            <person name="Guy J."/>
            <person name="Iotti M."/>
            <person name="Le Tacon F."/>
            <person name="Lindquist E.A."/>
            <person name="Lipzen A."/>
            <person name="Malagnac F."/>
            <person name="Mello A."/>
            <person name="Molinier V."/>
            <person name="Miyauchi S."/>
            <person name="Poulain J."/>
            <person name="Riccioni C."/>
            <person name="Rubini A."/>
            <person name="Sitrit Y."/>
            <person name="Splivallo R."/>
            <person name="Traeger S."/>
            <person name="Wang M."/>
            <person name="Zifcakova L."/>
            <person name="Wipf D."/>
            <person name="Zambonelli A."/>
            <person name="Paolocci F."/>
            <person name="Nowrousian M."/>
            <person name="Ottonello S."/>
            <person name="Baldrian P."/>
            <person name="Spatafora J.W."/>
            <person name="Henrissat B."/>
            <person name="Nagy L.G."/>
            <person name="Aury J.M."/>
            <person name="Wincker P."/>
            <person name="Grigoriev I.V."/>
            <person name="Bonfante P."/>
            <person name="Martin F.M."/>
        </authorList>
    </citation>
    <scope>NUCLEOTIDE SEQUENCE [LARGE SCALE GENOMIC DNA]</scope>
    <source>
        <strain evidence="16 17">RN42</strain>
    </source>
</reference>
<evidence type="ECO:0000256" key="12">
    <source>
        <dbReference type="ARBA" id="ARBA00046271"/>
    </source>
</evidence>
<dbReference type="SMART" id="SM00326">
    <property type="entry name" value="SH3"/>
    <property type="match status" value="1"/>
</dbReference>
<keyword evidence="5" id="KW-0653">Protein transport</keyword>
<dbReference type="InterPro" id="IPR035463">
    <property type="entry name" value="Pex13"/>
</dbReference>
<feature type="domain" description="SH3" evidence="15">
    <location>
        <begin position="297"/>
        <end position="363"/>
    </location>
</feature>
<keyword evidence="17" id="KW-1185">Reference proteome</keyword>
<evidence type="ECO:0000256" key="10">
    <source>
        <dbReference type="ARBA" id="ARBA00029693"/>
    </source>
</evidence>
<dbReference type="InterPro" id="IPR007223">
    <property type="entry name" value="Peroxin-13_N"/>
</dbReference>
<dbReference type="GO" id="GO:0016560">
    <property type="term" value="P:protein import into peroxisome matrix, docking"/>
    <property type="evidence" value="ECO:0007669"/>
    <property type="project" value="InterPro"/>
</dbReference>
<sequence length="397" mass="41348">MASASPPKPWERGGATTTVPSAAPLPNSTTAAPPQPTPPGASSSSAPPSIPARPSNLTSAAATTTSGALPSQNSAYRSSNYGAMNPYGTGYGTGYGMSSYGGGYGSPYSRMGGMGGMYGSMGGMGMYGGMGPIDPNDPGSLMRGMESSTAATFQMIESIVGAVGGFAQMLESTFMATHSSFFAMVSVAEQFHNLRQTLGSVLGIFTLLRYFRMLVAKLTGRPMPASAKGLDSKGFADFLSPKPKPSRKPLFFFVAAIVGLPYLMTKLIKTLAAAEQKRAAAMNGGVVPGAAPAVDPASLEFARAKWDYKPDGNGQGVDLEVAKGDLVAILGKTGEGDQQWWRCRARDGRVGYLPGGWLEVITRKPRVAGAIEGKEQELNSNASTVGQSMVEEFKKMA</sequence>
<protein>
    <recommendedName>
        <fullName evidence="11">Peroxisomal membrane protein PEX13</fullName>
    </recommendedName>
    <alternativeName>
        <fullName evidence="10">Peroxin-13</fullName>
    </alternativeName>
</protein>
<evidence type="ECO:0000313" key="16">
    <source>
        <dbReference type="EMBL" id="RPA88233.1"/>
    </source>
</evidence>
<dbReference type="GO" id="GO:1990429">
    <property type="term" value="C:peroxisomal importomer complex"/>
    <property type="evidence" value="ECO:0007669"/>
    <property type="project" value="TreeGrafter"/>
</dbReference>
<keyword evidence="7" id="KW-0811">Translocation</keyword>
<evidence type="ECO:0000256" key="13">
    <source>
        <dbReference type="PROSITE-ProRule" id="PRU00192"/>
    </source>
</evidence>
<dbReference type="OrthoDB" id="10037838at2759"/>
<evidence type="ECO:0000256" key="6">
    <source>
        <dbReference type="ARBA" id="ARBA00022989"/>
    </source>
</evidence>
<evidence type="ECO:0000259" key="15">
    <source>
        <dbReference type="PROSITE" id="PS50002"/>
    </source>
</evidence>
<evidence type="ECO:0000256" key="14">
    <source>
        <dbReference type="SAM" id="MobiDB-lite"/>
    </source>
</evidence>
<dbReference type="Proteomes" id="UP000275078">
    <property type="component" value="Unassembled WGS sequence"/>
</dbReference>
<accession>A0A3N4IPW1</accession>
<feature type="compositionally biased region" description="Low complexity" evidence="14">
    <location>
        <begin position="40"/>
        <end position="71"/>
    </location>
</feature>
<gene>
    <name evidence="16" type="ORF">BJ508DRAFT_410097</name>
</gene>
<proteinExistence type="inferred from homology"/>
<keyword evidence="3" id="KW-0813">Transport</keyword>
<dbReference type="STRING" id="1160509.A0A3N4IPW1"/>
<evidence type="ECO:0000256" key="1">
    <source>
        <dbReference type="ARBA" id="ARBA00006033"/>
    </source>
</evidence>
<dbReference type="EMBL" id="ML119645">
    <property type="protein sequence ID" value="RPA88233.1"/>
    <property type="molecule type" value="Genomic_DNA"/>
</dbReference>
<keyword evidence="4" id="KW-0812">Transmembrane</keyword>
<dbReference type="SUPFAM" id="SSF50044">
    <property type="entry name" value="SH3-domain"/>
    <property type="match status" value="1"/>
</dbReference>
<keyword evidence="8" id="KW-0472">Membrane</keyword>
<dbReference type="PANTHER" id="PTHR19332">
    <property type="entry name" value="PEROXISOMAL MEMBRANE PROTEIN PEX13"/>
    <property type="match status" value="1"/>
</dbReference>
<evidence type="ECO:0000256" key="9">
    <source>
        <dbReference type="ARBA" id="ARBA00023140"/>
    </source>
</evidence>
<evidence type="ECO:0000256" key="2">
    <source>
        <dbReference type="ARBA" id="ARBA00022443"/>
    </source>
</evidence>
<keyword evidence="6" id="KW-1133">Transmembrane helix</keyword>
<keyword evidence="9" id="KW-0576">Peroxisome</keyword>
<keyword evidence="2 13" id="KW-0728">SH3 domain</keyword>
<dbReference type="InterPro" id="IPR036028">
    <property type="entry name" value="SH3-like_dom_sf"/>
</dbReference>
<evidence type="ECO:0000256" key="8">
    <source>
        <dbReference type="ARBA" id="ARBA00023136"/>
    </source>
</evidence>
<organism evidence="16 17">
    <name type="scientific">Ascobolus immersus RN42</name>
    <dbReference type="NCBI Taxonomy" id="1160509"/>
    <lineage>
        <taxon>Eukaryota</taxon>
        <taxon>Fungi</taxon>
        <taxon>Dikarya</taxon>
        <taxon>Ascomycota</taxon>
        <taxon>Pezizomycotina</taxon>
        <taxon>Pezizomycetes</taxon>
        <taxon>Pezizales</taxon>
        <taxon>Ascobolaceae</taxon>
        <taxon>Ascobolus</taxon>
    </lineage>
</organism>
<dbReference type="PANTHER" id="PTHR19332:SF1">
    <property type="entry name" value="PEROXISOMAL MEMBRANE PROTEIN PEX13"/>
    <property type="match status" value="1"/>
</dbReference>
<dbReference type="GO" id="GO:0005778">
    <property type="term" value="C:peroxisomal membrane"/>
    <property type="evidence" value="ECO:0007669"/>
    <property type="project" value="UniProtKB-SubCell"/>
</dbReference>
<dbReference type="Gene3D" id="2.30.30.40">
    <property type="entry name" value="SH3 Domains"/>
    <property type="match status" value="1"/>
</dbReference>
<evidence type="ECO:0000256" key="11">
    <source>
        <dbReference type="ARBA" id="ARBA00034535"/>
    </source>
</evidence>
<dbReference type="PROSITE" id="PS50002">
    <property type="entry name" value="SH3"/>
    <property type="match status" value="1"/>
</dbReference>
<name>A0A3N4IPW1_ASCIM</name>
<evidence type="ECO:0000256" key="7">
    <source>
        <dbReference type="ARBA" id="ARBA00023010"/>
    </source>
</evidence>
<evidence type="ECO:0000256" key="4">
    <source>
        <dbReference type="ARBA" id="ARBA00022692"/>
    </source>
</evidence>
<evidence type="ECO:0000256" key="3">
    <source>
        <dbReference type="ARBA" id="ARBA00022448"/>
    </source>
</evidence>
<dbReference type="InterPro" id="IPR001452">
    <property type="entry name" value="SH3_domain"/>
</dbReference>
<dbReference type="Pfam" id="PF07653">
    <property type="entry name" value="SH3_2"/>
    <property type="match status" value="1"/>
</dbReference>
<dbReference type="Pfam" id="PF04088">
    <property type="entry name" value="Peroxin-13_N"/>
    <property type="match status" value="1"/>
</dbReference>
<dbReference type="AlphaFoldDB" id="A0A3N4IPW1"/>